<keyword evidence="2" id="KW-0328">Glycosyltransferase</keyword>
<dbReference type="EMBL" id="QYUQ01000002">
    <property type="protein sequence ID" value="RJG00738.1"/>
    <property type="molecule type" value="Genomic_DNA"/>
</dbReference>
<evidence type="ECO:0000313" key="2">
    <source>
        <dbReference type="EMBL" id="RJG00738.1"/>
    </source>
</evidence>
<protein>
    <submittedName>
        <fullName evidence="2">Phosphoribosyltransferase</fullName>
    </submittedName>
</protein>
<keyword evidence="2" id="KW-0808">Transferase</keyword>
<reference evidence="3" key="1">
    <citation type="submission" date="2018-09" db="EMBL/GenBank/DDBJ databases">
        <authorList>
            <person name="Zhu H."/>
        </authorList>
    </citation>
    <scope>NUCLEOTIDE SEQUENCE [LARGE SCALE GENOMIC DNA]</scope>
    <source>
        <strain evidence="3">K1S02-23</strain>
    </source>
</reference>
<organism evidence="2 3">
    <name type="scientific">Noviherbaspirillum sedimenti</name>
    <dbReference type="NCBI Taxonomy" id="2320865"/>
    <lineage>
        <taxon>Bacteria</taxon>
        <taxon>Pseudomonadati</taxon>
        <taxon>Pseudomonadota</taxon>
        <taxon>Betaproteobacteria</taxon>
        <taxon>Burkholderiales</taxon>
        <taxon>Oxalobacteraceae</taxon>
        <taxon>Noviherbaspirillum</taxon>
    </lineage>
</organism>
<proteinExistence type="predicted"/>
<dbReference type="InterPro" id="IPR029057">
    <property type="entry name" value="PRTase-like"/>
</dbReference>
<dbReference type="Gene3D" id="3.40.50.2020">
    <property type="match status" value="1"/>
</dbReference>
<comment type="caution">
    <text evidence="2">The sequence shown here is derived from an EMBL/GenBank/DDBJ whole genome shotgun (WGS) entry which is preliminary data.</text>
</comment>
<dbReference type="GO" id="GO:0016757">
    <property type="term" value="F:glycosyltransferase activity"/>
    <property type="evidence" value="ECO:0007669"/>
    <property type="project" value="UniProtKB-KW"/>
</dbReference>
<keyword evidence="3" id="KW-1185">Reference proteome</keyword>
<name>A0A3A3FWZ0_9BURK</name>
<dbReference type="Gene3D" id="3.30.1310.20">
    <property type="entry name" value="PRTase-like"/>
    <property type="match status" value="1"/>
</dbReference>
<gene>
    <name evidence="2" type="ORF">D3878_03355</name>
</gene>
<accession>A0A3A3FWZ0</accession>
<dbReference type="Pfam" id="PF00156">
    <property type="entry name" value="Pribosyltran"/>
    <property type="match status" value="1"/>
</dbReference>
<dbReference type="CDD" id="cd06223">
    <property type="entry name" value="PRTases_typeI"/>
    <property type="match status" value="1"/>
</dbReference>
<dbReference type="AlphaFoldDB" id="A0A3A3FWZ0"/>
<sequence>MVVLHRFKNRMEAGALLAQRLVAYAGRDDVLVLALPRGGVPVAFAVSQALRLPLDVLLVRKLGVPGHEEYAMGAIASGGWSVLHRDVLNSLGITMATVEQATRRETAELARRERLYRAGRAPLDLQGRTLILIDDGLATGASMQAALQAAKAGKPARVIVAIPVAPPDTCRSLRGQADDIVCLQSPELFQAVGQWYEHFDQTSDDEVIDLLAQADRAQAARAAKAPNL</sequence>
<evidence type="ECO:0000313" key="3">
    <source>
        <dbReference type="Proteomes" id="UP000266327"/>
    </source>
</evidence>
<dbReference type="SUPFAM" id="SSF53271">
    <property type="entry name" value="PRTase-like"/>
    <property type="match status" value="1"/>
</dbReference>
<dbReference type="Proteomes" id="UP000266327">
    <property type="component" value="Unassembled WGS sequence"/>
</dbReference>
<dbReference type="InterPro" id="IPR000836">
    <property type="entry name" value="PRTase_dom"/>
</dbReference>
<dbReference type="OrthoDB" id="9810066at2"/>
<feature type="domain" description="Phosphoribosyltransferase" evidence="1">
    <location>
        <begin position="10"/>
        <end position="181"/>
    </location>
</feature>
<evidence type="ECO:0000259" key="1">
    <source>
        <dbReference type="Pfam" id="PF00156"/>
    </source>
</evidence>